<sequence>MDTNLQHPPVALTTESSQTGSSETNNGAAGVPLKEDTDLVEQRPINTPESSQPQRSWKSIWAGFKLHYDMPSQMVILFLLGLFGALGHHLYYQGLHGQEVQDTEWPVRFGTALSFFVKICLVGSVEIAYKQQAWLIVKTRTFKISTLDVIFSVCSSPFGFAHPEFLFEAFIAAVIAGLVWILPLCAIASPSTLTIQDGDRIRTTTCNVSMIDFTRENGFGLDSDDQDRAGMSYWDTYGSPGAREDGIYTYASPSSELRRIFQLSTLTYTGPISPSTPCPSAKACTYPLNLSTPVYHCEQRQEFGGENPLGYNKSQLVPTGPVSYASYSSVNEDIGGKPFAWKNMTPSTQELGVFTEIPTLWVGWVTKSSGYHSSIAECTLYDAITTYNVTFFGSNQAAMHQTAISLVNPLLPNGSSKAPWEEDYQQFSAYHAAAYMFRSFLSGNITSDPLAGFIDRTDLIQTNLFDNANGYFLYDDLPEALGELFQHFWLSTISDSRLHSQINRSALCDITESVLLWQYNPFWLALSYLVAIGLTIVVVLIGSYCFYKNGYSMDITFSTFVATSRSPDLDKLVEGHYLGHHPKSRDILDAKLKFGELVTPSDQLPLRERRAAFAFPNNVKRINSSKEFLSKNE</sequence>
<dbReference type="Proteomes" id="UP001497680">
    <property type="component" value="Unassembled WGS sequence"/>
</dbReference>
<reference evidence="1 2" key="1">
    <citation type="journal article" date="2022" name="New Phytol.">
        <title>Ecological generalism drives hyperdiversity of secondary metabolite gene clusters in xylarialean endophytes.</title>
        <authorList>
            <person name="Franco M.E.E."/>
            <person name="Wisecaver J.H."/>
            <person name="Arnold A.E."/>
            <person name="Ju Y.M."/>
            <person name="Slot J.C."/>
            <person name="Ahrendt S."/>
            <person name="Moore L.P."/>
            <person name="Eastman K.E."/>
            <person name="Scott K."/>
            <person name="Konkel Z."/>
            <person name="Mondo S.J."/>
            <person name="Kuo A."/>
            <person name="Hayes R.D."/>
            <person name="Haridas S."/>
            <person name="Andreopoulos B."/>
            <person name="Riley R."/>
            <person name="LaButti K."/>
            <person name="Pangilinan J."/>
            <person name="Lipzen A."/>
            <person name="Amirebrahimi M."/>
            <person name="Yan J."/>
            <person name="Adam C."/>
            <person name="Keymanesh K."/>
            <person name="Ng V."/>
            <person name="Louie K."/>
            <person name="Northen T."/>
            <person name="Drula E."/>
            <person name="Henrissat B."/>
            <person name="Hsieh H.M."/>
            <person name="Youens-Clark K."/>
            <person name="Lutzoni F."/>
            <person name="Miadlikowska J."/>
            <person name="Eastwood D.C."/>
            <person name="Hamelin R.C."/>
            <person name="Grigoriev I.V."/>
            <person name="U'Ren J.M."/>
        </authorList>
    </citation>
    <scope>NUCLEOTIDE SEQUENCE [LARGE SCALE GENOMIC DNA]</scope>
    <source>
        <strain evidence="1 2">ER1909</strain>
    </source>
</reference>
<proteinExistence type="predicted"/>
<protein>
    <submittedName>
        <fullName evidence="1">Uncharacterized protein</fullName>
    </submittedName>
</protein>
<keyword evidence="2" id="KW-1185">Reference proteome</keyword>
<organism evidence="1 2">
    <name type="scientific">Hypoxylon rubiginosum</name>
    <dbReference type="NCBI Taxonomy" id="110542"/>
    <lineage>
        <taxon>Eukaryota</taxon>
        <taxon>Fungi</taxon>
        <taxon>Dikarya</taxon>
        <taxon>Ascomycota</taxon>
        <taxon>Pezizomycotina</taxon>
        <taxon>Sordariomycetes</taxon>
        <taxon>Xylariomycetidae</taxon>
        <taxon>Xylariales</taxon>
        <taxon>Hypoxylaceae</taxon>
        <taxon>Hypoxylon</taxon>
    </lineage>
</organism>
<name>A0ACC0CJX5_9PEZI</name>
<evidence type="ECO:0000313" key="2">
    <source>
        <dbReference type="Proteomes" id="UP001497680"/>
    </source>
</evidence>
<comment type="caution">
    <text evidence="1">The sequence shown here is derived from an EMBL/GenBank/DDBJ whole genome shotgun (WGS) entry which is preliminary data.</text>
</comment>
<gene>
    <name evidence="1" type="ORF">F4821DRAFT_275797</name>
</gene>
<dbReference type="EMBL" id="MU394430">
    <property type="protein sequence ID" value="KAI6080652.1"/>
    <property type="molecule type" value="Genomic_DNA"/>
</dbReference>
<accession>A0ACC0CJX5</accession>
<evidence type="ECO:0000313" key="1">
    <source>
        <dbReference type="EMBL" id="KAI6080652.1"/>
    </source>
</evidence>